<comment type="similarity">
    <text evidence="2">Belongs to the CKAP2 family.</text>
</comment>
<dbReference type="GeneTree" id="ENSGT00530000063691"/>
<accession>A0A3P8RCZ8</accession>
<dbReference type="OMA" id="HEPEGQN"/>
<reference evidence="8" key="3">
    <citation type="submission" date="2025-09" db="UniProtKB">
        <authorList>
            <consortium name="Ensembl"/>
        </authorList>
    </citation>
    <scope>IDENTIFICATION</scope>
</reference>
<dbReference type="Pfam" id="PF15297">
    <property type="entry name" value="CKAP2_C"/>
    <property type="match status" value="2"/>
</dbReference>
<feature type="domain" description="Cytoskeleton-associated protein 2 C-terminal" evidence="7">
    <location>
        <begin position="381"/>
        <end position="532"/>
    </location>
</feature>
<feature type="region of interest" description="Disordered" evidence="6">
    <location>
        <begin position="1"/>
        <end position="27"/>
    </location>
</feature>
<dbReference type="RefSeq" id="XP_026037546.1">
    <property type="nucleotide sequence ID" value="XM_026181761.1"/>
</dbReference>
<dbReference type="Proteomes" id="UP000265100">
    <property type="component" value="Chromosome 10"/>
</dbReference>
<dbReference type="GO" id="GO:0015630">
    <property type="term" value="C:microtubule cytoskeleton"/>
    <property type="evidence" value="ECO:0007669"/>
    <property type="project" value="TreeGrafter"/>
</dbReference>
<evidence type="ECO:0000256" key="4">
    <source>
        <dbReference type="ARBA" id="ARBA00022553"/>
    </source>
</evidence>
<dbReference type="STRING" id="8154.ENSACLP00000039788"/>
<dbReference type="OrthoDB" id="9945093at2759"/>
<keyword evidence="5" id="KW-0206">Cytoskeleton</keyword>
<evidence type="ECO:0000256" key="6">
    <source>
        <dbReference type="SAM" id="MobiDB-lite"/>
    </source>
</evidence>
<feature type="compositionally biased region" description="Polar residues" evidence="6">
    <location>
        <begin position="265"/>
        <end position="284"/>
    </location>
</feature>
<dbReference type="PANTHER" id="PTHR16076:SF8">
    <property type="entry name" value="CYTOSKELETON-ASSOCIATED PROTEIN 2"/>
    <property type="match status" value="1"/>
</dbReference>
<evidence type="ECO:0000256" key="3">
    <source>
        <dbReference type="ARBA" id="ARBA00022490"/>
    </source>
</evidence>
<feature type="region of interest" description="Disordered" evidence="6">
    <location>
        <begin position="256"/>
        <end position="292"/>
    </location>
</feature>
<evidence type="ECO:0000256" key="2">
    <source>
        <dbReference type="ARBA" id="ARBA00009468"/>
    </source>
</evidence>
<reference evidence="8" key="1">
    <citation type="submission" date="2018-05" db="EMBL/GenBank/DDBJ databases">
        <authorList>
            <person name="Datahose"/>
        </authorList>
    </citation>
    <scope>NUCLEOTIDE SEQUENCE</scope>
</reference>
<dbReference type="InterPro" id="IPR026165">
    <property type="entry name" value="CKAP2_fam"/>
</dbReference>
<dbReference type="AlphaFoldDB" id="A0A3P8RCZ8"/>
<feature type="region of interest" description="Disordered" evidence="6">
    <location>
        <begin position="43"/>
        <end position="72"/>
    </location>
</feature>
<proteinExistence type="inferred from homology"/>
<keyword evidence="4" id="KW-0597">Phosphoprotein</keyword>
<evidence type="ECO:0000256" key="1">
    <source>
        <dbReference type="ARBA" id="ARBA00004245"/>
    </source>
</evidence>
<protein>
    <recommendedName>
        <fullName evidence="7">Cytoskeleton-associated protein 2 C-terminal domain-containing protein</fullName>
    </recommendedName>
</protein>
<feature type="compositionally biased region" description="Basic and acidic residues" evidence="6">
    <location>
        <begin position="12"/>
        <end position="27"/>
    </location>
</feature>
<name>A0A3P8RCZ8_ASTCA</name>
<dbReference type="InterPro" id="IPR029197">
    <property type="entry name" value="CKAP2_C"/>
</dbReference>
<evidence type="ECO:0000313" key="9">
    <source>
        <dbReference type="Proteomes" id="UP000265100"/>
    </source>
</evidence>
<sequence length="542" mass="59085">MEVAVSRRNHISKKENKENAQPAHERKLIIKGEKTSVVPFQLKNGPKQQTLPKSQPLRAKAKQTDTRSVPEAQKLAPAAVSLSRNALGMYKGKIVQSKIGSIWKASAGMMDPNPSALKMENQRPGKMARRRSKSAAEMQRHGTQKPAPVRSKSVSDGPAQVSKPAASSRRPAGFSSARPPARIVPATLTTAGSRNTTVAPTKAGGTHNPKTQISEPDKKVSKPLASNTISQYRFTMETAEERKAKLAEWLASKGKALKRPAMSTAKPSKTNVSTKPVVKLQSQPAARHMPEPRLEMYNADTAVGTVSCGDTQRAGPTASSQTPVIMNTTLDLETSDGDLSAESQDRVDDIVVNLCDALEAMETPSRCSNELTGLTDKCNSEMEDSINECKAEELKIDVPEDAGKQVKDEAEESDDQKVEMDYVESDDDDVIETTPEMEDASVIKYSVKTTPYLQSVRKTIEGEVGTSASRRKSNINDLKFLTPVRRSSRIHNKSSQLPKMLVDHDPCVSSLAELVKLDDNPNAYIYRKNTALVADLPDKSSL</sequence>
<feature type="compositionally biased region" description="Polar residues" evidence="6">
    <location>
        <begin position="187"/>
        <end position="199"/>
    </location>
</feature>
<dbReference type="GO" id="GO:0007026">
    <property type="term" value="P:negative regulation of microtubule depolymerization"/>
    <property type="evidence" value="ECO:0007669"/>
    <property type="project" value="TreeGrafter"/>
</dbReference>
<dbReference type="GeneID" id="113030361"/>
<evidence type="ECO:0000259" key="7">
    <source>
        <dbReference type="Pfam" id="PF15297"/>
    </source>
</evidence>
<keyword evidence="3" id="KW-0963">Cytoplasm</keyword>
<evidence type="ECO:0000313" key="8">
    <source>
        <dbReference type="Ensembl" id="ENSACLP00000039788.1"/>
    </source>
</evidence>
<organism evidence="8 9">
    <name type="scientific">Astatotilapia calliptera</name>
    <name type="common">Eastern happy</name>
    <name type="synonym">Chromis callipterus</name>
    <dbReference type="NCBI Taxonomy" id="8154"/>
    <lineage>
        <taxon>Eukaryota</taxon>
        <taxon>Metazoa</taxon>
        <taxon>Chordata</taxon>
        <taxon>Craniata</taxon>
        <taxon>Vertebrata</taxon>
        <taxon>Euteleostomi</taxon>
        <taxon>Actinopterygii</taxon>
        <taxon>Neopterygii</taxon>
        <taxon>Teleostei</taxon>
        <taxon>Neoteleostei</taxon>
        <taxon>Acanthomorphata</taxon>
        <taxon>Ovalentaria</taxon>
        <taxon>Cichlomorphae</taxon>
        <taxon>Cichliformes</taxon>
        <taxon>Cichlidae</taxon>
        <taxon>African cichlids</taxon>
        <taxon>Pseudocrenilabrinae</taxon>
        <taxon>Haplochromini</taxon>
        <taxon>Astatotilapia</taxon>
    </lineage>
</organism>
<dbReference type="PANTHER" id="PTHR16076">
    <property type="entry name" value="CYTOSKELETON ASSOCIATED PROTEIN 2-RELATED"/>
    <property type="match status" value="1"/>
</dbReference>
<keyword evidence="9" id="KW-1185">Reference proteome</keyword>
<reference evidence="8" key="2">
    <citation type="submission" date="2025-08" db="UniProtKB">
        <authorList>
            <consortium name="Ensembl"/>
        </authorList>
    </citation>
    <scope>IDENTIFICATION</scope>
</reference>
<feature type="region of interest" description="Disordered" evidence="6">
    <location>
        <begin position="106"/>
        <end position="224"/>
    </location>
</feature>
<dbReference type="Ensembl" id="ENSACLT00000040730.2">
    <property type="protein sequence ID" value="ENSACLP00000039788.1"/>
    <property type="gene ID" value="ENSACLG00000026831.2"/>
</dbReference>
<comment type="subcellular location">
    <subcellularLocation>
        <location evidence="1">Cytoplasm</location>
        <location evidence="1">Cytoskeleton</location>
    </subcellularLocation>
</comment>
<dbReference type="Bgee" id="ENSACLG00000026831">
    <property type="expression patterns" value="Expressed in testis and 4 other cell types or tissues"/>
</dbReference>
<feature type="domain" description="Cytoskeleton-associated protein 2 C-terminal" evidence="7">
    <location>
        <begin position="219"/>
        <end position="276"/>
    </location>
</feature>
<evidence type="ECO:0000256" key="5">
    <source>
        <dbReference type="ARBA" id="ARBA00023212"/>
    </source>
</evidence>